<dbReference type="EMBL" id="BKCJ011389054">
    <property type="protein sequence ID" value="GFD28835.1"/>
    <property type="molecule type" value="Genomic_DNA"/>
</dbReference>
<gene>
    <name evidence="2" type="ORF">Tci_900804</name>
</gene>
<protein>
    <submittedName>
        <fullName evidence="2">Uncharacterized protein</fullName>
    </submittedName>
</protein>
<organism evidence="2">
    <name type="scientific">Tanacetum cinerariifolium</name>
    <name type="common">Dalmatian daisy</name>
    <name type="synonym">Chrysanthemum cinerariifolium</name>
    <dbReference type="NCBI Taxonomy" id="118510"/>
    <lineage>
        <taxon>Eukaryota</taxon>
        <taxon>Viridiplantae</taxon>
        <taxon>Streptophyta</taxon>
        <taxon>Embryophyta</taxon>
        <taxon>Tracheophyta</taxon>
        <taxon>Spermatophyta</taxon>
        <taxon>Magnoliopsida</taxon>
        <taxon>eudicotyledons</taxon>
        <taxon>Gunneridae</taxon>
        <taxon>Pentapetalae</taxon>
        <taxon>asterids</taxon>
        <taxon>campanulids</taxon>
        <taxon>Asterales</taxon>
        <taxon>Asteraceae</taxon>
        <taxon>Asteroideae</taxon>
        <taxon>Anthemideae</taxon>
        <taxon>Anthemidinae</taxon>
        <taxon>Tanacetum</taxon>
    </lineage>
</organism>
<accession>A0A699V0Q1</accession>
<feature type="non-terminal residue" evidence="2">
    <location>
        <position position="51"/>
    </location>
</feature>
<evidence type="ECO:0000313" key="2">
    <source>
        <dbReference type="EMBL" id="GFD28835.1"/>
    </source>
</evidence>
<feature type="region of interest" description="Disordered" evidence="1">
    <location>
        <begin position="1"/>
        <end position="26"/>
    </location>
</feature>
<comment type="caution">
    <text evidence="2">The sequence shown here is derived from an EMBL/GenBank/DDBJ whole genome shotgun (WGS) entry which is preliminary data.</text>
</comment>
<proteinExistence type="predicted"/>
<reference evidence="2" key="1">
    <citation type="journal article" date="2019" name="Sci. Rep.">
        <title>Draft genome of Tanacetum cinerariifolium, the natural source of mosquito coil.</title>
        <authorList>
            <person name="Yamashiro T."/>
            <person name="Shiraishi A."/>
            <person name="Satake H."/>
            <person name="Nakayama K."/>
        </authorList>
    </citation>
    <scope>NUCLEOTIDE SEQUENCE</scope>
</reference>
<dbReference type="AlphaFoldDB" id="A0A699V0Q1"/>
<sequence>MSTERKHFEISSSRKRVFPESSSGIESKGDVALLSSNEAVNRKHTTLKRIE</sequence>
<evidence type="ECO:0000256" key="1">
    <source>
        <dbReference type="SAM" id="MobiDB-lite"/>
    </source>
</evidence>
<name>A0A699V0Q1_TANCI</name>